<dbReference type="PANTHER" id="PTHR13501">
    <property type="entry name" value="CHLOROPLAST 50S RIBOSOMAL PROTEIN L22-RELATED"/>
    <property type="match status" value="1"/>
</dbReference>
<dbReference type="InterPro" id="IPR001063">
    <property type="entry name" value="Ribosomal_uL22"/>
</dbReference>
<dbReference type="EMBL" id="MGFQ01000005">
    <property type="protein sequence ID" value="OGM10599.1"/>
    <property type="molecule type" value="Genomic_DNA"/>
</dbReference>
<keyword evidence="2 7" id="KW-0699">rRNA-binding</keyword>
<comment type="subunit">
    <text evidence="7 9">Part of the 50S ribosomal subunit.</text>
</comment>
<evidence type="ECO:0000256" key="3">
    <source>
        <dbReference type="ARBA" id="ARBA00022884"/>
    </source>
</evidence>
<dbReference type="InterPro" id="IPR036394">
    <property type="entry name" value="Ribosomal_uL22_sf"/>
</dbReference>
<dbReference type="CDD" id="cd00336">
    <property type="entry name" value="Ribosomal_L22"/>
    <property type="match status" value="1"/>
</dbReference>
<dbReference type="SUPFAM" id="SSF54843">
    <property type="entry name" value="Ribosomal protein L22"/>
    <property type="match status" value="1"/>
</dbReference>
<sequence length="151" mass="17403">MEIISTQKYVRLSPRKIRPVVVMIKKLTPVRAVEVLPFIDKNASEPLRKVIQTAIANAKDRGIADNDLFFKEIRIGEGPRLKRGRAISRGRWHPIKKRMSHIRVILATKSDKTKDTKIQKNAVKEVKQEEKGKTLKKEDLQQAKKEEVSKK</sequence>
<dbReference type="Gene3D" id="3.90.470.10">
    <property type="entry name" value="Ribosomal protein L22/L17"/>
    <property type="match status" value="1"/>
</dbReference>
<comment type="similarity">
    <text evidence="1 7 8">Belongs to the universal ribosomal protein uL22 family.</text>
</comment>
<gene>
    <name evidence="7" type="primary">rplV</name>
    <name evidence="12" type="ORF">A2Z67_04365</name>
</gene>
<name>A0A1F7X7A9_9BACT</name>
<dbReference type="AlphaFoldDB" id="A0A1F7X7A9"/>
<feature type="region of interest" description="Disordered" evidence="11">
    <location>
        <begin position="111"/>
        <end position="151"/>
    </location>
</feature>
<evidence type="ECO:0000256" key="2">
    <source>
        <dbReference type="ARBA" id="ARBA00022730"/>
    </source>
</evidence>
<evidence type="ECO:0000256" key="9">
    <source>
        <dbReference type="RuleBase" id="RU004006"/>
    </source>
</evidence>
<dbReference type="GO" id="GO:0019843">
    <property type="term" value="F:rRNA binding"/>
    <property type="evidence" value="ECO:0007669"/>
    <property type="project" value="UniProtKB-UniRule"/>
</dbReference>
<evidence type="ECO:0000313" key="13">
    <source>
        <dbReference type="Proteomes" id="UP000176939"/>
    </source>
</evidence>
<dbReference type="HAMAP" id="MF_01331_B">
    <property type="entry name" value="Ribosomal_uL22_B"/>
    <property type="match status" value="1"/>
</dbReference>
<evidence type="ECO:0000313" key="12">
    <source>
        <dbReference type="EMBL" id="OGM10599.1"/>
    </source>
</evidence>
<dbReference type="PANTHER" id="PTHR13501:SF8">
    <property type="entry name" value="LARGE RIBOSOMAL SUBUNIT PROTEIN UL22M"/>
    <property type="match status" value="1"/>
</dbReference>
<dbReference type="InterPro" id="IPR005727">
    <property type="entry name" value="Ribosomal_uL22_bac/chlpt-type"/>
</dbReference>
<keyword evidence="4 7" id="KW-0689">Ribosomal protein</keyword>
<dbReference type="NCBIfam" id="TIGR01044">
    <property type="entry name" value="rplV_bact"/>
    <property type="match status" value="1"/>
</dbReference>
<reference evidence="12 13" key="1">
    <citation type="journal article" date="2016" name="Nat. Commun.">
        <title>Thousands of microbial genomes shed light on interconnected biogeochemical processes in an aquifer system.</title>
        <authorList>
            <person name="Anantharaman K."/>
            <person name="Brown C.T."/>
            <person name="Hug L.A."/>
            <person name="Sharon I."/>
            <person name="Castelle C.J."/>
            <person name="Probst A.J."/>
            <person name="Thomas B.C."/>
            <person name="Singh A."/>
            <person name="Wilkins M.J."/>
            <person name="Karaoz U."/>
            <person name="Brodie E.L."/>
            <person name="Williams K.H."/>
            <person name="Hubbard S.S."/>
            <person name="Banfield J.F."/>
        </authorList>
    </citation>
    <scope>NUCLEOTIDE SEQUENCE [LARGE SCALE GENOMIC DNA]</scope>
</reference>
<evidence type="ECO:0000256" key="7">
    <source>
        <dbReference type="HAMAP-Rule" id="MF_01331"/>
    </source>
</evidence>
<evidence type="ECO:0000256" key="6">
    <source>
        <dbReference type="ARBA" id="ARBA00035207"/>
    </source>
</evidence>
<organism evidence="12 13">
    <name type="scientific">Candidatus Woesebacteria bacterium RBG_13_36_22</name>
    <dbReference type="NCBI Taxonomy" id="1802478"/>
    <lineage>
        <taxon>Bacteria</taxon>
        <taxon>Candidatus Woeseibacteriota</taxon>
    </lineage>
</organism>
<proteinExistence type="inferred from homology"/>
<comment type="caution">
    <text evidence="12">The sequence shown here is derived from an EMBL/GenBank/DDBJ whole genome shotgun (WGS) entry which is preliminary data.</text>
</comment>
<evidence type="ECO:0000256" key="5">
    <source>
        <dbReference type="ARBA" id="ARBA00023274"/>
    </source>
</evidence>
<evidence type="ECO:0000256" key="8">
    <source>
        <dbReference type="RuleBase" id="RU004005"/>
    </source>
</evidence>
<dbReference type="Pfam" id="PF00237">
    <property type="entry name" value="Ribosomal_L22"/>
    <property type="match status" value="1"/>
</dbReference>
<dbReference type="GO" id="GO:0006412">
    <property type="term" value="P:translation"/>
    <property type="evidence" value="ECO:0007669"/>
    <property type="project" value="UniProtKB-UniRule"/>
</dbReference>
<evidence type="ECO:0000256" key="1">
    <source>
        <dbReference type="ARBA" id="ARBA00009451"/>
    </source>
</evidence>
<dbReference type="GO" id="GO:0022625">
    <property type="term" value="C:cytosolic large ribosomal subunit"/>
    <property type="evidence" value="ECO:0007669"/>
    <property type="project" value="TreeGrafter"/>
</dbReference>
<accession>A0A1F7X7A9</accession>
<comment type="function">
    <text evidence="7">The globular domain of the protein is located near the polypeptide exit tunnel on the outside of the subunit, while an extended beta-hairpin is found that lines the wall of the exit tunnel in the center of the 70S ribosome.</text>
</comment>
<evidence type="ECO:0000256" key="4">
    <source>
        <dbReference type="ARBA" id="ARBA00022980"/>
    </source>
</evidence>
<keyword evidence="5 7" id="KW-0687">Ribonucleoprotein</keyword>
<dbReference type="GO" id="GO:0003735">
    <property type="term" value="F:structural constituent of ribosome"/>
    <property type="evidence" value="ECO:0007669"/>
    <property type="project" value="InterPro"/>
</dbReference>
<dbReference type="InterPro" id="IPR047867">
    <property type="entry name" value="Ribosomal_uL22_bac/org-type"/>
</dbReference>
<dbReference type="Proteomes" id="UP000176939">
    <property type="component" value="Unassembled WGS sequence"/>
</dbReference>
<comment type="function">
    <text evidence="7 10">This protein binds specifically to 23S rRNA; its binding is stimulated by other ribosomal proteins, e.g., L4, L17, and L20. It is important during the early stages of 50S assembly. It makes multiple contacts with different domains of the 23S rRNA in the assembled 50S subunit and ribosome.</text>
</comment>
<evidence type="ECO:0000256" key="10">
    <source>
        <dbReference type="RuleBase" id="RU004008"/>
    </source>
</evidence>
<evidence type="ECO:0000256" key="11">
    <source>
        <dbReference type="SAM" id="MobiDB-lite"/>
    </source>
</evidence>
<protein>
    <recommendedName>
        <fullName evidence="6 7">Large ribosomal subunit protein uL22</fullName>
    </recommendedName>
</protein>
<keyword evidence="3 7" id="KW-0694">RNA-binding</keyword>